<reference evidence="4" key="1">
    <citation type="journal article" date="2019" name="Int. J. Syst. Evol. Microbiol.">
        <title>The Global Catalogue of Microorganisms (GCM) 10K type strain sequencing project: providing services to taxonomists for standard genome sequencing and annotation.</title>
        <authorList>
            <consortium name="The Broad Institute Genomics Platform"/>
            <consortium name="The Broad Institute Genome Sequencing Center for Infectious Disease"/>
            <person name="Wu L."/>
            <person name="Ma J."/>
        </authorList>
    </citation>
    <scope>NUCLEOTIDE SEQUENCE [LARGE SCALE GENOMIC DNA]</scope>
    <source>
        <strain evidence="4">JCM 16703</strain>
    </source>
</reference>
<dbReference type="Pfam" id="PF17957">
    <property type="entry name" value="Big_7"/>
    <property type="match status" value="1"/>
</dbReference>
<dbReference type="Gene3D" id="2.60.40.650">
    <property type="match status" value="1"/>
</dbReference>
<dbReference type="PANTHER" id="PTHR19372:SF7">
    <property type="entry name" value="SULFITE OXIDASE, MITOCHONDRIAL"/>
    <property type="match status" value="1"/>
</dbReference>
<feature type="domain" description="Oxidoreductase molybdopterin-binding" evidence="2">
    <location>
        <begin position="256"/>
        <end position="402"/>
    </location>
</feature>
<protein>
    <submittedName>
        <fullName evidence="3">Molybdopterin-dependent oxidoreductase</fullName>
    </submittedName>
</protein>
<feature type="transmembrane region" description="Helical" evidence="1">
    <location>
        <begin position="181"/>
        <end position="203"/>
    </location>
</feature>
<dbReference type="InterPro" id="IPR036374">
    <property type="entry name" value="OxRdtase_Mopterin-bd_sf"/>
</dbReference>
<keyword evidence="1" id="KW-1133">Transmembrane helix</keyword>
<keyword evidence="4" id="KW-1185">Reference proteome</keyword>
<dbReference type="RefSeq" id="WP_344733171.1">
    <property type="nucleotide sequence ID" value="NZ_BAAAZH010000013.1"/>
</dbReference>
<dbReference type="SUPFAM" id="SSF56524">
    <property type="entry name" value="Oxidoreductase molybdopterin-binding domain"/>
    <property type="match status" value="1"/>
</dbReference>
<proteinExistence type="predicted"/>
<evidence type="ECO:0000313" key="4">
    <source>
        <dbReference type="Proteomes" id="UP001501495"/>
    </source>
</evidence>
<name>A0ABP7XI93_9ACTN</name>
<evidence type="ECO:0000313" key="3">
    <source>
        <dbReference type="EMBL" id="GAA4118242.1"/>
    </source>
</evidence>
<dbReference type="Proteomes" id="UP001501495">
    <property type="component" value="Unassembled WGS sequence"/>
</dbReference>
<dbReference type="EMBL" id="BAAAZH010000013">
    <property type="protein sequence ID" value="GAA4118242.1"/>
    <property type="molecule type" value="Genomic_DNA"/>
</dbReference>
<dbReference type="InterPro" id="IPR000572">
    <property type="entry name" value="OxRdtase_Mopterin-bd_dom"/>
</dbReference>
<feature type="transmembrane region" description="Helical" evidence="1">
    <location>
        <begin position="20"/>
        <end position="42"/>
    </location>
</feature>
<organism evidence="3 4">
    <name type="scientific">Nocardioides fonticola</name>
    <dbReference type="NCBI Taxonomy" id="450363"/>
    <lineage>
        <taxon>Bacteria</taxon>
        <taxon>Bacillati</taxon>
        <taxon>Actinomycetota</taxon>
        <taxon>Actinomycetes</taxon>
        <taxon>Propionibacteriales</taxon>
        <taxon>Nocardioidaceae</taxon>
        <taxon>Nocardioides</taxon>
    </lineage>
</organism>
<dbReference type="SUPFAM" id="SSF81296">
    <property type="entry name" value="E set domains"/>
    <property type="match status" value="1"/>
</dbReference>
<feature type="transmembrane region" description="Helical" evidence="1">
    <location>
        <begin position="81"/>
        <end position="102"/>
    </location>
</feature>
<evidence type="ECO:0000256" key="1">
    <source>
        <dbReference type="SAM" id="Phobius"/>
    </source>
</evidence>
<evidence type="ECO:0000259" key="2">
    <source>
        <dbReference type="Pfam" id="PF00174"/>
    </source>
</evidence>
<feature type="transmembrane region" description="Helical" evidence="1">
    <location>
        <begin position="108"/>
        <end position="126"/>
    </location>
</feature>
<dbReference type="Pfam" id="PF00174">
    <property type="entry name" value="Oxidored_molyb"/>
    <property type="match status" value="1"/>
</dbReference>
<dbReference type="InterPro" id="IPR014756">
    <property type="entry name" value="Ig_E-set"/>
</dbReference>
<keyword evidence="1" id="KW-0472">Membrane</keyword>
<feature type="transmembrane region" description="Helical" evidence="1">
    <location>
        <begin position="138"/>
        <end position="161"/>
    </location>
</feature>
<dbReference type="Gene3D" id="3.90.420.10">
    <property type="entry name" value="Oxidoreductase, molybdopterin-binding domain"/>
    <property type="match status" value="1"/>
</dbReference>
<comment type="caution">
    <text evidence="3">The sequence shown here is derived from an EMBL/GenBank/DDBJ whole genome shotgun (WGS) entry which is preliminary data.</text>
</comment>
<gene>
    <name evidence="3" type="ORF">GCM10022215_19620</name>
</gene>
<sequence>MTSPDLRPDTRAETPPVRQVAPWWVAGVVSGYLGLAVAYLAARLLDATDDPVSGVANAIIRRTPGGAVEWAIQSFGHHDKLVLVIGILAVLTAVFAGLGVLAERSFGAAIGGFLVLAAIGGLALAVQRDSQAIDQLPIVVGFLAWSFALSAVTEPMRLAAIADSYDASLGASQDAGTRRSFLIRAGIVASLAAFGGVVGRMAGRGRQQVEQARKLLRLEQVTEPQQPAGVHPDVPGLAPWQTPSDDFYVIHTVFTPPTITPDEWSLRIHGMVEREITISFDDLLKREFTEDWITLNCVSNEVGGTLIGNAWWSGVRIAPLLAEAGVSPDADCVLQTSKDGWNCSTPLAALTDDRNAMLAVAMNGRPLPVDHGFPVRTIVPGLYGYVSGTKWVVDYEVTRFDQVDAYWTVRGWGEQGPVKIASRIDVPRDGETLPPGAVTIAGEAWMQHTGISRVEIAVDGGAWQQATLATAAGVDSWVQWSTQVDLDEGEHVVKVRAVDAEGRVQTAVVRPVLPDGATGLHERSFRVGT</sequence>
<dbReference type="PANTHER" id="PTHR19372">
    <property type="entry name" value="SULFITE REDUCTASE"/>
    <property type="match status" value="1"/>
</dbReference>
<keyword evidence="1" id="KW-0812">Transmembrane</keyword>
<accession>A0ABP7XI93</accession>